<evidence type="ECO:0000313" key="14">
    <source>
        <dbReference type="EMBL" id="ROR96877.1"/>
    </source>
</evidence>
<dbReference type="Pfam" id="PF13183">
    <property type="entry name" value="Fer4_8"/>
    <property type="match status" value="1"/>
</dbReference>
<keyword evidence="4" id="KW-0479">Metal-binding</keyword>
<evidence type="ECO:0000256" key="4">
    <source>
        <dbReference type="ARBA" id="ARBA00022723"/>
    </source>
</evidence>
<dbReference type="InterPro" id="IPR036318">
    <property type="entry name" value="FAD-bd_PCMH-like_sf"/>
</dbReference>
<dbReference type="InterPro" id="IPR004017">
    <property type="entry name" value="Cys_rich_dom"/>
</dbReference>
<comment type="cofactor">
    <cofactor evidence="1">
        <name>FAD</name>
        <dbReference type="ChEBI" id="CHEBI:57692"/>
    </cofactor>
</comment>
<dbReference type="GO" id="GO:1903457">
    <property type="term" value="P:lactate catabolic process"/>
    <property type="evidence" value="ECO:0007669"/>
    <property type="project" value="TreeGrafter"/>
</dbReference>
<dbReference type="InterPro" id="IPR017900">
    <property type="entry name" value="4Fe4S_Fe_S_CS"/>
</dbReference>
<keyword evidence="6" id="KW-0809">Transit peptide</keyword>
<dbReference type="InterPro" id="IPR009051">
    <property type="entry name" value="Helical_ferredxn"/>
</dbReference>
<dbReference type="GO" id="GO:0008720">
    <property type="term" value="F:D-lactate dehydrogenase (NAD+) activity"/>
    <property type="evidence" value="ECO:0007669"/>
    <property type="project" value="TreeGrafter"/>
</dbReference>
<dbReference type="GO" id="GO:0046872">
    <property type="term" value="F:metal ion binding"/>
    <property type="evidence" value="ECO:0007669"/>
    <property type="project" value="UniProtKB-KW"/>
</dbReference>
<comment type="similarity">
    <text evidence="2">Belongs to the FAD-binding oxidoreductase/transferase type 4 family.</text>
</comment>
<dbReference type="InterPro" id="IPR004113">
    <property type="entry name" value="FAD-bd_oxidored_4_C"/>
</dbReference>
<dbReference type="PROSITE" id="PS51379">
    <property type="entry name" value="4FE4S_FER_2"/>
    <property type="match status" value="1"/>
</dbReference>
<evidence type="ECO:0000256" key="6">
    <source>
        <dbReference type="ARBA" id="ARBA00022946"/>
    </source>
</evidence>
<comment type="caution">
    <text evidence="14">The sequence shown here is derived from an EMBL/GenBank/DDBJ whole genome shotgun (WGS) entry which is preliminary data.</text>
</comment>
<dbReference type="Pfam" id="PF01565">
    <property type="entry name" value="FAD_binding_4"/>
    <property type="match status" value="1"/>
</dbReference>
<keyword evidence="5" id="KW-0274">FAD</keyword>
<organism evidence="14 15">
    <name type="scientific">Salana multivorans</name>
    <dbReference type="NCBI Taxonomy" id="120377"/>
    <lineage>
        <taxon>Bacteria</taxon>
        <taxon>Bacillati</taxon>
        <taxon>Actinomycetota</taxon>
        <taxon>Actinomycetes</taxon>
        <taxon>Micrococcales</taxon>
        <taxon>Beutenbergiaceae</taxon>
        <taxon>Salana</taxon>
    </lineage>
</organism>
<name>A0A3N2DAX6_9MICO</name>
<dbReference type="InterPro" id="IPR016167">
    <property type="entry name" value="FAD-bd_PCMH_sub1"/>
</dbReference>
<dbReference type="Gene3D" id="3.30.465.10">
    <property type="match status" value="1"/>
</dbReference>
<keyword evidence="9" id="KW-0411">Iron-sulfur</keyword>
<dbReference type="SUPFAM" id="SSF56176">
    <property type="entry name" value="FAD-binding/transporter-associated domain-like"/>
    <property type="match status" value="1"/>
</dbReference>
<dbReference type="SUPFAM" id="SSF46548">
    <property type="entry name" value="alpha-helical ferredoxin"/>
    <property type="match status" value="1"/>
</dbReference>
<dbReference type="GO" id="GO:0051536">
    <property type="term" value="F:iron-sulfur cluster binding"/>
    <property type="evidence" value="ECO:0007669"/>
    <property type="project" value="UniProtKB-KW"/>
</dbReference>
<dbReference type="GO" id="GO:0071949">
    <property type="term" value="F:FAD binding"/>
    <property type="evidence" value="ECO:0007669"/>
    <property type="project" value="InterPro"/>
</dbReference>
<feature type="region of interest" description="Disordered" evidence="11">
    <location>
        <begin position="721"/>
        <end position="744"/>
    </location>
</feature>
<keyword evidence="15" id="KW-1185">Reference proteome</keyword>
<dbReference type="GO" id="GO:0004458">
    <property type="term" value="F:D-lactate dehydrogenase (cytochrome) activity"/>
    <property type="evidence" value="ECO:0007669"/>
    <property type="project" value="UniProtKB-EC"/>
</dbReference>
<dbReference type="RefSeq" id="WP_123738996.1">
    <property type="nucleotide sequence ID" value="NZ_RKHQ01000001.1"/>
</dbReference>
<dbReference type="InterPro" id="IPR006094">
    <property type="entry name" value="Oxid_FAD_bind_N"/>
</dbReference>
<dbReference type="EMBL" id="RKHQ01000001">
    <property type="protein sequence ID" value="ROR96877.1"/>
    <property type="molecule type" value="Genomic_DNA"/>
</dbReference>
<dbReference type="EC" id="1.1.2.4" evidence="10"/>
<dbReference type="Gene3D" id="1.10.45.10">
    <property type="entry name" value="Vanillyl-alcohol Oxidase, Chain A, domain 4"/>
    <property type="match status" value="1"/>
</dbReference>
<evidence type="ECO:0000256" key="5">
    <source>
        <dbReference type="ARBA" id="ARBA00022827"/>
    </source>
</evidence>
<dbReference type="PANTHER" id="PTHR11748">
    <property type="entry name" value="D-LACTATE DEHYDROGENASE"/>
    <property type="match status" value="1"/>
</dbReference>
<evidence type="ECO:0000256" key="11">
    <source>
        <dbReference type="SAM" id="MobiDB-lite"/>
    </source>
</evidence>
<feature type="compositionally biased region" description="Gly residues" evidence="11">
    <location>
        <begin position="726"/>
        <end position="736"/>
    </location>
</feature>
<dbReference type="Gene3D" id="3.30.70.2740">
    <property type="match status" value="1"/>
</dbReference>
<evidence type="ECO:0000256" key="3">
    <source>
        <dbReference type="ARBA" id="ARBA00022630"/>
    </source>
</evidence>
<evidence type="ECO:0000256" key="10">
    <source>
        <dbReference type="ARBA" id="ARBA00038897"/>
    </source>
</evidence>
<dbReference type="InterPro" id="IPR016169">
    <property type="entry name" value="FAD-bd_PCMH_sub2"/>
</dbReference>
<evidence type="ECO:0000313" key="15">
    <source>
        <dbReference type="Proteomes" id="UP000275356"/>
    </source>
</evidence>
<dbReference type="AlphaFoldDB" id="A0A3N2DAX6"/>
<feature type="domain" description="FAD-binding PCMH-type" evidence="13">
    <location>
        <begin position="47"/>
        <end position="275"/>
    </location>
</feature>
<dbReference type="Gene3D" id="3.30.43.10">
    <property type="entry name" value="Uridine Diphospho-n-acetylenolpyruvylglucosamine Reductase, domain 2"/>
    <property type="match status" value="1"/>
</dbReference>
<protein>
    <recommendedName>
        <fullName evidence="10">D-lactate dehydrogenase (cytochrome)</fullName>
        <ecNumber evidence="10">1.1.2.4</ecNumber>
    </recommendedName>
</protein>
<dbReference type="InterPro" id="IPR016171">
    <property type="entry name" value="Vanillyl_alc_oxidase_C-sub2"/>
</dbReference>
<dbReference type="Pfam" id="PF02913">
    <property type="entry name" value="FAD-oxidase_C"/>
    <property type="match status" value="1"/>
</dbReference>
<evidence type="ECO:0000256" key="9">
    <source>
        <dbReference type="ARBA" id="ARBA00023014"/>
    </source>
</evidence>
<dbReference type="InterPro" id="IPR017896">
    <property type="entry name" value="4Fe4S_Fe-S-bd"/>
</dbReference>
<dbReference type="Gene3D" id="1.10.1060.10">
    <property type="entry name" value="Alpha-helical ferredoxin"/>
    <property type="match status" value="1"/>
</dbReference>
<evidence type="ECO:0000259" key="13">
    <source>
        <dbReference type="PROSITE" id="PS51387"/>
    </source>
</evidence>
<dbReference type="PANTHER" id="PTHR11748:SF111">
    <property type="entry name" value="D-LACTATE DEHYDROGENASE, MITOCHONDRIAL-RELATED"/>
    <property type="match status" value="1"/>
</dbReference>
<dbReference type="Proteomes" id="UP000275356">
    <property type="component" value="Unassembled WGS sequence"/>
</dbReference>
<evidence type="ECO:0000259" key="12">
    <source>
        <dbReference type="PROSITE" id="PS51379"/>
    </source>
</evidence>
<dbReference type="Pfam" id="PF02754">
    <property type="entry name" value="CCG"/>
    <property type="match status" value="2"/>
</dbReference>
<evidence type="ECO:0000256" key="8">
    <source>
        <dbReference type="ARBA" id="ARBA00023004"/>
    </source>
</evidence>
<dbReference type="SUPFAM" id="SSF55103">
    <property type="entry name" value="FAD-linked oxidases, C-terminal domain"/>
    <property type="match status" value="1"/>
</dbReference>
<evidence type="ECO:0000256" key="7">
    <source>
        <dbReference type="ARBA" id="ARBA00023002"/>
    </source>
</evidence>
<dbReference type="InterPro" id="IPR016166">
    <property type="entry name" value="FAD-bd_PCMH"/>
</dbReference>
<dbReference type="PROSITE" id="PS51387">
    <property type="entry name" value="FAD_PCMH"/>
    <property type="match status" value="1"/>
</dbReference>
<dbReference type="PROSITE" id="PS00198">
    <property type="entry name" value="4FE4S_FER_1"/>
    <property type="match status" value="1"/>
</dbReference>
<proteinExistence type="inferred from homology"/>
<sequence>MARRPDRADADVRPEPELRAAFEAADVADVSDRPLDRLVGAHDASHVRVVPRLVASARTTADVVAALRVARERGVPVTFRSGGTSLSGQAAGGGLLLDTRRGFRRVEVLEDGRSVRAQPGATLRAINARLARHGRVLGPDPASEIACTLGGVLANNSSGMACGTRHNAYATIASAVLVLASGTVIDTGAEEADRLLLAAEPAVHAGLLALRDELRADPAATATIRRQFAGKNTMGYGLNSFLDHDEPVRILEHLAIGSEGTLAFIAEATLRTVELHARASTGLAVLPSVVAAARAVPALAAAGAATVELLDATSLRVAQRAPRAPGWLRDLDVREHAALLVEVRAGDDAALAAAESALSDALAGIGAVRPVELTRAADERAALWHIRKGLYAAVAGAREPGTTALLEDIAVPLQRLGRTCVLLGDLLETHGYRDAVVFGHAKDGNLHFLLTERVDDADGAARLAAFTGGLVDLVLGEGGTLKAEHGTGRVMAPFVERQYGPYLTGVMWRVKRLLDPEGILNPGAVLSADPGAHLRDLKPFPALTDAAAPAGDCVECGYCEPSCPSRDLTLTPRARIVLRREIALARDRGDDALAADLELSERWSSVETCAADGMCAVACPVGIDTGEVVRRLRAERVGPVARAAGRLAADAWPALAAGASLAMSAAHALEPASAAATVALRRVLPHELVPRLDPGLPGGGRRRPRRADLAPAAVLLPSCTGQLVGPDGGHGGGDGAGDGRDGAGDGLPVAEAVLELARRAGVGLRTPERLDALCCGAPWRSKGHEDGARRVVDRTVAELLRASDDGALPVVVDASTCAAALASAAAGAAAGRGRALRVVDAVSWVAGHVLPHLAEPRRVAEVVLHPTCSDVKSGADLVTLAGALADTVTVPRDWGCCGFAGDRGLLHPELTASATAAEAAELADAEADAYCSTNRTCEIALTRATGRTYGHLLTLLELATRP</sequence>
<evidence type="ECO:0000256" key="2">
    <source>
        <dbReference type="ARBA" id="ARBA00008000"/>
    </source>
</evidence>
<keyword evidence="8" id="KW-0408">Iron</keyword>
<evidence type="ECO:0000256" key="1">
    <source>
        <dbReference type="ARBA" id="ARBA00001974"/>
    </source>
</evidence>
<dbReference type="InterPro" id="IPR016164">
    <property type="entry name" value="FAD-linked_Oxase-like_C"/>
</dbReference>
<accession>A0A3N2DAX6</accession>
<dbReference type="OrthoDB" id="9770306at2"/>
<reference evidence="14 15" key="1">
    <citation type="submission" date="2018-11" db="EMBL/GenBank/DDBJ databases">
        <title>Sequencing the genomes of 1000 actinobacteria strains.</title>
        <authorList>
            <person name="Klenk H.-P."/>
        </authorList>
    </citation>
    <scope>NUCLEOTIDE SEQUENCE [LARGE SCALE GENOMIC DNA]</scope>
    <source>
        <strain evidence="14 15">DSM 13521</strain>
    </source>
</reference>
<keyword evidence="3" id="KW-0285">Flavoprotein</keyword>
<keyword evidence="7" id="KW-0560">Oxidoreductase</keyword>
<feature type="domain" description="4Fe-4S ferredoxin-type" evidence="12">
    <location>
        <begin position="544"/>
        <end position="573"/>
    </location>
</feature>
<gene>
    <name evidence="14" type="ORF">EDD28_1469</name>
</gene>